<dbReference type="InterPro" id="IPR051693">
    <property type="entry name" value="UPF0046_metallophosphoest"/>
</dbReference>
<reference evidence="2" key="1">
    <citation type="journal article" date="2020" name="Stud. Mycol.">
        <title>101 Dothideomycetes genomes: a test case for predicting lifestyles and emergence of pathogens.</title>
        <authorList>
            <person name="Haridas S."/>
            <person name="Albert R."/>
            <person name="Binder M."/>
            <person name="Bloem J."/>
            <person name="Labutti K."/>
            <person name="Salamov A."/>
            <person name="Andreopoulos B."/>
            <person name="Baker S."/>
            <person name="Barry K."/>
            <person name="Bills G."/>
            <person name="Bluhm B."/>
            <person name="Cannon C."/>
            <person name="Castanera R."/>
            <person name="Culley D."/>
            <person name="Daum C."/>
            <person name="Ezra D."/>
            <person name="Gonzalez J."/>
            <person name="Henrissat B."/>
            <person name="Kuo A."/>
            <person name="Liang C."/>
            <person name="Lipzen A."/>
            <person name="Lutzoni F."/>
            <person name="Magnuson J."/>
            <person name="Mondo S."/>
            <person name="Nolan M."/>
            <person name="Ohm R."/>
            <person name="Pangilinan J."/>
            <person name="Park H.-J."/>
            <person name="Ramirez L."/>
            <person name="Alfaro M."/>
            <person name="Sun H."/>
            <person name="Tritt A."/>
            <person name="Yoshinaga Y."/>
            <person name="Zwiers L.-H."/>
            <person name="Turgeon B."/>
            <person name="Goodwin S."/>
            <person name="Spatafora J."/>
            <person name="Crous P."/>
            <person name="Grigoriev I."/>
        </authorList>
    </citation>
    <scope>NUCLEOTIDE SEQUENCE</scope>
    <source>
        <strain evidence="2">SCOH1-5</strain>
    </source>
</reference>
<dbReference type="OrthoDB" id="630188at2759"/>
<dbReference type="GO" id="GO:0016787">
    <property type="term" value="F:hydrolase activity"/>
    <property type="evidence" value="ECO:0007669"/>
    <property type="project" value="InterPro"/>
</dbReference>
<dbReference type="AlphaFoldDB" id="A0A6A6FSQ7"/>
<sequence>MSSPRVIKFLILSDTHDFDPETADLCPLKKALPGVDVVLHCGELTSVGGTRSYQKALEVLRQLDTELKLVIAGNHGIDLDGKFWRTNKPEGREESEHQADDVDSCYDTWAASRSAGFCRGAGRQEAGVRDSAQGSTEGEAVDAIALAIFTAGKARLAKGESTLMVNTAIMDDDYRPKNAPWVIELSL</sequence>
<accession>A0A6A6FSQ7</accession>
<dbReference type="Gene3D" id="3.60.21.10">
    <property type="match status" value="1"/>
</dbReference>
<dbReference type="InterPro" id="IPR029052">
    <property type="entry name" value="Metallo-depent_PP-like"/>
</dbReference>
<keyword evidence="3" id="KW-1185">Reference proteome</keyword>
<evidence type="ECO:0000259" key="1">
    <source>
        <dbReference type="Pfam" id="PF00149"/>
    </source>
</evidence>
<evidence type="ECO:0000313" key="2">
    <source>
        <dbReference type="EMBL" id="KAF2216522.1"/>
    </source>
</evidence>
<dbReference type="Proteomes" id="UP000799539">
    <property type="component" value="Unassembled WGS sequence"/>
</dbReference>
<dbReference type="EMBL" id="ML992664">
    <property type="protein sequence ID" value="KAF2216522.1"/>
    <property type="molecule type" value="Genomic_DNA"/>
</dbReference>
<dbReference type="Pfam" id="PF00149">
    <property type="entry name" value="Metallophos"/>
    <property type="match status" value="1"/>
</dbReference>
<name>A0A6A6FSQ7_9PEZI</name>
<organism evidence="2 3">
    <name type="scientific">Cercospora zeae-maydis SCOH1-5</name>
    <dbReference type="NCBI Taxonomy" id="717836"/>
    <lineage>
        <taxon>Eukaryota</taxon>
        <taxon>Fungi</taxon>
        <taxon>Dikarya</taxon>
        <taxon>Ascomycota</taxon>
        <taxon>Pezizomycotina</taxon>
        <taxon>Dothideomycetes</taxon>
        <taxon>Dothideomycetidae</taxon>
        <taxon>Mycosphaerellales</taxon>
        <taxon>Mycosphaerellaceae</taxon>
        <taxon>Cercospora</taxon>
    </lineage>
</organism>
<gene>
    <name evidence="2" type="ORF">CERZMDRAFT_104774</name>
</gene>
<dbReference type="PANTHER" id="PTHR12905:SF0">
    <property type="entry name" value="CALCINEURIN-LIKE PHOSPHOESTERASE DOMAIN-CONTAINING PROTEIN"/>
    <property type="match status" value="1"/>
</dbReference>
<dbReference type="InterPro" id="IPR004843">
    <property type="entry name" value="Calcineurin-like_PHP"/>
</dbReference>
<evidence type="ECO:0000313" key="3">
    <source>
        <dbReference type="Proteomes" id="UP000799539"/>
    </source>
</evidence>
<feature type="domain" description="Calcineurin-like phosphoesterase" evidence="1">
    <location>
        <begin position="7"/>
        <end position="95"/>
    </location>
</feature>
<proteinExistence type="predicted"/>
<dbReference type="PANTHER" id="PTHR12905">
    <property type="entry name" value="METALLOPHOSPHOESTERASE"/>
    <property type="match status" value="1"/>
</dbReference>
<protein>
    <recommendedName>
        <fullName evidence="1">Calcineurin-like phosphoesterase domain-containing protein</fullName>
    </recommendedName>
</protein>
<dbReference type="SUPFAM" id="SSF56300">
    <property type="entry name" value="Metallo-dependent phosphatases"/>
    <property type="match status" value="1"/>
</dbReference>